<feature type="compositionally biased region" description="Low complexity" evidence="1">
    <location>
        <begin position="241"/>
        <end position="254"/>
    </location>
</feature>
<feature type="region of interest" description="Disordered" evidence="1">
    <location>
        <begin position="544"/>
        <end position="583"/>
    </location>
</feature>
<evidence type="ECO:0000313" key="5">
    <source>
        <dbReference type="Proteomes" id="UP000006352"/>
    </source>
</evidence>
<feature type="region of interest" description="Disordered" evidence="1">
    <location>
        <begin position="375"/>
        <end position="459"/>
    </location>
</feature>
<evidence type="ECO:0000256" key="2">
    <source>
        <dbReference type="SAM" id="Phobius"/>
    </source>
</evidence>
<dbReference type="InParanoid" id="J4GPH2"/>
<dbReference type="Proteomes" id="UP000006352">
    <property type="component" value="Unassembled WGS sequence"/>
</dbReference>
<feature type="region of interest" description="Disordered" evidence="1">
    <location>
        <begin position="216"/>
        <end position="254"/>
    </location>
</feature>
<feature type="chain" id="PRO_5003779007" description="Mid2 domain-containing protein" evidence="3">
    <location>
        <begin position="25"/>
        <end position="583"/>
    </location>
</feature>
<keyword evidence="2" id="KW-0812">Transmembrane</keyword>
<name>J4GPH2_9APHY</name>
<dbReference type="HOGENOM" id="CLU_035742_0_0_1"/>
<feature type="compositionally biased region" description="Low complexity" evidence="1">
    <location>
        <begin position="412"/>
        <end position="424"/>
    </location>
</feature>
<feature type="region of interest" description="Disordered" evidence="1">
    <location>
        <begin position="316"/>
        <end position="354"/>
    </location>
</feature>
<evidence type="ECO:0008006" key="6">
    <source>
        <dbReference type="Google" id="ProtNLM"/>
    </source>
</evidence>
<keyword evidence="2" id="KW-1133">Transmembrane helix</keyword>
<proteinExistence type="predicted"/>
<keyword evidence="2" id="KW-0472">Membrane</keyword>
<feature type="transmembrane region" description="Helical" evidence="2">
    <location>
        <begin position="276"/>
        <end position="300"/>
    </location>
</feature>
<evidence type="ECO:0000313" key="4">
    <source>
        <dbReference type="EMBL" id="CCM02475.1"/>
    </source>
</evidence>
<dbReference type="RefSeq" id="XP_012181758.1">
    <property type="nucleotide sequence ID" value="XM_012326368.1"/>
</dbReference>
<feature type="signal peptide" evidence="3">
    <location>
        <begin position="1"/>
        <end position="24"/>
    </location>
</feature>
<organism evidence="4 5">
    <name type="scientific">Fibroporia radiculosa</name>
    <dbReference type="NCBI Taxonomy" id="599839"/>
    <lineage>
        <taxon>Eukaryota</taxon>
        <taxon>Fungi</taxon>
        <taxon>Dikarya</taxon>
        <taxon>Basidiomycota</taxon>
        <taxon>Agaricomycotina</taxon>
        <taxon>Agaricomycetes</taxon>
        <taxon>Polyporales</taxon>
        <taxon>Fibroporiaceae</taxon>
        <taxon>Fibroporia</taxon>
    </lineage>
</organism>
<sequence>MSPFHRLALVGLSLLALGPQAALSTFDFVTFSSVLQCTPFSIEFSGGQLPSALPLKLTVVPLDSTPFSVNLPASSWNATTGTGHAITFIPFPAGTEFVASLDDANGAPAGLTSDVIKVGPFNSTFCLHSEQSSSANADAFVVTGELSQCEPFSVGFNTSEVTSAPSVRAFTPGGTSFLVNQSSSNTGTATYVMDALQGTKVILLVSDNSGLSETSSLLTVGGSDESSGTCIPSTTTSGEIPSSTPPSNSTMYTSSSTTAMSMEETNRSQTLSQGSIIAIAAVSGTVVVVIVLAMAFWLYWSRRKASKSAVRYMEQGGPYTSRGEKEILPEPPKASSSTARPSIPPAGSTWSLSSARADETTGYVKNPLYTNSNLWLSSPTTPGSASRRSNTPRSSTFSSRDRSAHSSTFAIPLQMSSPLSPLPQFADASASRTTPLPISRSQTLRSTRSQRGVPTSPTTTISTVDIEHILDMTERYSAGDSTDPAIPPLPRNVLMDQETVRMSAYLAGREVTHSPALPATPPGVHVRVRPPTLALGHSATSSLYSLRSPAGTHGRSPSMQVYREPPQALVPSSPMQTPLPSPL</sequence>
<dbReference type="EMBL" id="HE797081">
    <property type="protein sequence ID" value="CCM02475.1"/>
    <property type="molecule type" value="Genomic_DNA"/>
</dbReference>
<gene>
    <name evidence="4" type="ORF">FIBRA_04575</name>
</gene>
<dbReference type="AlphaFoldDB" id="J4GPH2"/>
<keyword evidence="3" id="KW-0732">Signal</keyword>
<evidence type="ECO:0000256" key="1">
    <source>
        <dbReference type="SAM" id="MobiDB-lite"/>
    </source>
</evidence>
<feature type="compositionally biased region" description="Low complexity" evidence="1">
    <location>
        <begin position="439"/>
        <end position="459"/>
    </location>
</feature>
<keyword evidence="5" id="KW-1185">Reference proteome</keyword>
<feature type="compositionally biased region" description="Polar residues" evidence="1">
    <location>
        <begin position="375"/>
        <end position="398"/>
    </location>
</feature>
<accession>J4GPH2</accession>
<evidence type="ECO:0000256" key="3">
    <source>
        <dbReference type="SAM" id="SignalP"/>
    </source>
</evidence>
<reference evidence="4 5" key="1">
    <citation type="journal article" date="2012" name="Appl. Environ. Microbiol.">
        <title>Short-read sequencing for genomic analysis of the brown rot fungus Fibroporia radiculosa.</title>
        <authorList>
            <person name="Tang J.D."/>
            <person name="Perkins A.D."/>
            <person name="Sonstegard T.S."/>
            <person name="Schroeder S.G."/>
            <person name="Burgess S.C."/>
            <person name="Diehl S.V."/>
        </authorList>
    </citation>
    <scope>NUCLEOTIDE SEQUENCE [LARGE SCALE GENOMIC DNA]</scope>
    <source>
        <strain evidence="4 5">TFFH 294</strain>
    </source>
</reference>
<dbReference type="GeneID" id="24097386"/>
<protein>
    <recommendedName>
        <fullName evidence="6">Mid2 domain-containing protein</fullName>
    </recommendedName>
</protein>
<feature type="compositionally biased region" description="Polar residues" evidence="1">
    <location>
        <begin position="216"/>
        <end position="240"/>
    </location>
</feature>
<dbReference type="OrthoDB" id="3266941at2759"/>